<feature type="domain" description="WSC" evidence="2">
    <location>
        <begin position="175"/>
        <end position="283"/>
    </location>
</feature>
<sequence>MGWPNRTGRALVALAGLLGAVNAQGYFGTVQNEIASCGSDNFIYLGCYADFLNQAGANFFQFNAQAYNSGDPSRSFPDWDPGSNYNNTMSPVGCARVCRGFGFKYAAVRDNNCNCGLQLPAALVPGLDTFCNVPCGGNSLLTCGGGNYAQVYIDPTFASPLYTPITTLNATLANYYKYLGCYSISNGFPTQDPRAQQTFTSIDDCFSTCAALGYPLVFGSPQGFCTCGTSFGYPSYRVHPELLPTPGDCTHVCNTPNGAGGDCDPTTTRCCGTSNYYPVYINPELQGCYTPQIPGYKSTSTQVLYECDDIDSSYFGPPHSLPLGLYPLSQTINAVPALVHPLHVVGGARDYYIYGCYPQQALNQGGVTGVFAPALSVQVPGFTPATLENCAAQCNTRNYDAFGMINGV</sequence>
<dbReference type="RefSeq" id="XP_060290356.1">
    <property type="nucleotide sequence ID" value="XM_060438801.1"/>
</dbReference>
<evidence type="ECO:0000256" key="1">
    <source>
        <dbReference type="SAM" id="SignalP"/>
    </source>
</evidence>
<gene>
    <name evidence="3" type="ORF">B0T26DRAFT_657680</name>
</gene>
<dbReference type="EMBL" id="JAUIRO010000008">
    <property type="protein sequence ID" value="KAK0703497.1"/>
    <property type="molecule type" value="Genomic_DNA"/>
</dbReference>
<feature type="signal peptide" evidence="1">
    <location>
        <begin position="1"/>
        <end position="23"/>
    </location>
</feature>
<evidence type="ECO:0000313" key="4">
    <source>
        <dbReference type="Proteomes" id="UP001172101"/>
    </source>
</evidence>
<dbReference type="PROSITE" id="PS51212">
    <property type="entry name" value="WSC"/>
    <property type="match status" value="2"/>
</dbReference>
<comment type="caution">
    <text evidence="3">The sequence shown here is derived from an EMBL/GenBank/DDBJ whole genome shotgun (WGS) entry which is preliminary data.</text>
</comment>
<dbReference type="SMART" id="SM00321">
    <property type="entry name" value="WSC"/>
    <property type="match status" value="1"/>
</dbReference>
<dbReference type="InterPro" id="IPR002889">
    <property type="entry name" value="WSC_carb-bd"/>
</dbReference>
<dbReference type="Pfam" id="PF01822">
    <property type="entry name" value="WSC"/>
    <property type="match status" value="1"/>
</dbReference>
<reference evidence="3" key="1">
    <citation type="submission" date="2023-06" db="EMBL/GenBank/DDBJ databases">
        <title>Genome-scale phylogeny and comparative genomics of the fungal order Sordariales.</title>
        <authorList>
            <consortium name="Lawrence Berkeley National Laboratory"/>
            <person name="Hensen N."/>
            <person name="Bonometti L."/>
            <person name="Westerberg I."/>
            <person name="Brannstrom I.O."/>
            <person name="Guillou S."/>
            <person name="Cros-Aarteil S."/>
            <person name="Calhoun S."/>
            <person name="Haridas S."/>
            <person name="Kuo A."/>
            <person name="Mondo S."/>
            <person name="Pangilinan J."/>
            <person name="Riley R."/>
            <person name="LaButti K."/>
            <person name="Andreopoulos B."/>
            <person name="Lipzen A."/>
            <person name="Chen C."/>
            <person name="Yanf M."/>
            <person name="Daum C."/>
            <person name="Ng V."/>
            <person name="Clum A."/>
            <person name="Steindorff A."/>
            <person name="Ohm R."/>
            <person name="Martin F."/>
            <person name="Silar P."/>
            <person name="Natvig D."/>
            <person name="Lalanne C."/>
            <person name="Gautier V."/>
            <person name="Ament-velasquez S.L."/>
            <person name="Kruys A."/>
            <person name="Hutchinson M.I."/>
            <person name="Powell A.J."/>
            <person name="Barry K."/>
            <person name="Miller A.N."/>
            <person name="Grigoriev I.V."/>
            <person name="Debuchy R."/>
            <person name="Gladieux P."/>
            <person name="Thoren M.H."/>
            <person name="Johannesson H."/>
        </authorList>
    </citation>
    <scope>NUCLEOTIDE SEQUENCE</scope>
    <source>
        <strain evidence="3">SMH2392-1A</strain>
    </source>
</reference>
<accession>A0AA39ZTW2</accession>
<organism evidence="3 4">
    <name type="scientific">Lasiosphaeria miniovina</name>
    <dbReference type="NCBI Taxonomy" id="1954250"/>
    <lineage>
        <taxon>Eukaryota</taxon>
        <taxon>Fungi</taxon>
        <taxon>Dikarya</taxon>
        <taxon>Ascomycota</taxon>
        <taxon>Pezizomycotina</taxon>
        <taxon>Sordariomycetes</taxon>
        <taxon>Sordariomycetidae</taxon>
        <taxon>Sordariales</taxon>
        <taxon>Lasiosphaeriaceae</taxon>
        <taxon>Lasiosphaeria</taxon>
    </lineage>
</organism>
<feature type="chain" id="PRO_5041207826" evidence="1">
    <location>
        <begin position="24"/>
        <end position="408"/>
    </location>
</feature>
<dbReference type="Proteomes" id="UP001172101">
    <property type="component" value="Unassembled WGS sequence"/>
</dbReference>
<dbReference type="AlphaFoldDB" id="A0AA39ZTW2"/>
<proteinExistence type="predicted"/>
<name>A0AA39ZTW2_9PEZI</name>
<dbReference type="GeneID" id="85322071"/>
<keyword evidence="1" id="KW-0732">Signal</keyword>
<keyword evidence="4" id="KW-1185">Reference proteome</keyword>
<evidence type="ECO:0000313" key="3">
    <source>
        <dbReference type="EMBL" id="KAK0703497.1"/>
    </source>
</evidence>
<evidence type="ECO:0000259" key="2">
    <source>
        <dbReference type="PROSITE" id="PS51212"/>
    </source>
</evidence>
<protein>
    <submittedName>
        <fullName evidence="3">WSC domain-containing protein</fullName>
    </submittedName>
</protein>
<feature type="domain" description="WSC" evidence="2">
    <location>
        <begin position="41"/>
        <end position="155"/>
    </location>
</feature>